<accession>A0ABT6F897</accession>
<evidence type="ECO:0000313" key="3">
    <source>
        <dbReference type="Proteomes" id="UP001216907"/>
    </source>
</evidence>
<reference evidence="2 3" key="1">
    <citation type="submission" date="2023-03" db="EMBL/GenBank/DDBJ databases">
        <title>Paludisphaera mucosa sp. nov. a novel planctomycete from northern fen.</title>
        <authorList>
            <person name="Ivanova A."/>
        </authorList>
    </citation>
    <scope>NUCLEOTIDE SEQUENCE [LARGE SCALE GENOMIC DNA]</scope>
    <source>
        <strain evidence="2 3">Pla2</strain>
    </source>
</reference>
<keyword evidence="3" id="KW-1185">Reference proteome</keyword>
<evidence type="ECO:0000313" key="2">
    <source>
        <dbReference type="EMBL" id="MDG3003816.1"/>
    </source>
</evidence>
<dbReference type="RefSeq" id="WP_277860163.1">
    <property type="nucleotide sequence ID" value="NZ_JARRAG010000001.1"/>
</dbReference>
<evidence type="ECO:0000256" key="1">
    <source>
        <dbReference type="SAM" id="SignalP"/>
    </source>
</evidence>
<dbReference type="Gene3D" id="3.20.20.80">
    <property type="entry name" value="Glycosidases"/>
    <property type="match status" value="1"/>
</dbReference>
<gene>
    <name evidence="2" type="ORF">PZE19_08540</name>
</gene>
<protein>
    <submittedName>
        <fullName evidence="2">Uncharacterized protein</fullName>
    </submittedName>
</protein>
<feature type="chain" id="PRO_5045213034" evidence="1">
    <location>
        <begin position="22"/>
        <end position="587"/>
    </location>
</feature>
<keyword evidence="1" id="KW-0732">Signal</keyword>
<dbReference type="Proteomes" id="UP001216907">
    <property type="component" value="Unassembled WGS sequence"/>
</dbReference>
<dbReference type="EMBL" id="JARRAG010000001">
    <property type="protein sequence ID" value="MDG3003816.1"/>
    <property type="molecule type" value="Genomic_DNA"/>
</dbReference>
<proteinExistence type="predicted"/>
<feature type="signal peptide" evidence="1">
    <location>
        <begin position="1"/>
        <end position="21"/>
    </location>
</feature>
<sequence>MKVSATILALIAATSAAGANALGDDLAWDVMADTWTATDGLGRKVPGFDEVGPARENRTTGIFYFLWSEGQNPVYDLSKLLAADPEDPKFGPQGAFHHWAEPLFGHYRDDDPYVIRKHIALLTNAGVDVLFFDVTNALTYDPVREAILKVMDDVRASGGRTPRIAFLANSASAKTIEHLYQTFYKPGRAREHWFLWNGKPLILTPPDGLSDEVRSFFTIRHSWAWTKGHAWFGDGRDKWPWLDNSPQTPGWHDSPDRPEQISVAVAQHPTGNIGRSFHDGAQPPPAERHSERGLYFAEQWKRAREVDPPFVFITGWNEWVAQRFVDPKGTTSMGGVRIKPGGTFFVDTYSAEYSRDIEPVKGGFGDAYYYQLVSEIRRYKGVRKPADVARAKVRVDGSFADWKAAGPEFRDTLGDPARRRHAGWKGEPDFVNETGRNDLAVAKVAPGDEFVSFYIRTRRPLTAPSDRWMTLCLDVDADAKTGWLGYDVVVNREKPADGIATIERLKPDGSREPMDAAAAIAFDGEELELAVPRAALRLGPPGDGSKRVAFDFKWLDAIPVGGDASALTLDGDAAPDDRFNFRAAWGE</sequence>
<name>A0ABT6F897_9BACT</name>
<comment type="caution">
    <text evidence="2">The sequence shown here is derived from an EMBL/GenBank/DDBJ whole genome shotgun (WGS) entry which is preliminary data.</text>
</comment>
<organism evidence="2 3">
    <name type="scientific">Paludisphaera mucosa</name>
    <dbReference type="NCBI Taxonomy" id="3030827"/>
    <lineage>
        <taxon>Bacteria</taxon>
        <taxon>Pseudomonadati</taxon>
        <taxon>Planctomycetota</taxon>
        <taxon>Planctomycetia</taxon>
        <taxon>Isosphaerales</taxon>
        <taxon>Isosphaeraceae</taxon>
        <taxon>Paludisphaera</taxon>
    </lineage>
</organism>